<evidence type="ECO:0000256" key="3">
    <source>
        <dbReference type="ARBA" id="ARBA00023326"/>
    </source>
</evidence>
<dbReference type="PRINTS" id="PR00750">
    <property type="entry name" value="BETAAMYLASE"/>
</dbReference>
<keyword evidence="3 4" id="KW-0624">Polysaccharide degradation</keyword>
<name>A0A498JJQ2_MALDO</name>
<reference evidence="6 7" key="1">
    <citation type="submission" date="2018-10" db="EMBL/GenBank/DDBJ databases">
        <title>A high-quality apple genome assembly.</title>
        <authorList>
            <person name="Hu J."/>
        </authorList>
    </citation>
    <scope>NUCLEOTIDE SEQUENCE [LARGE SCALE GENOMIC DNA]</scope>
    <source>
        <strain evidence="7">cv. HFTH1</strain>
        <tissue evidence="6">Young leaf</tissue>
    </source>
</reference>
<dbReference type="InterPro" id="IPR017853">
    <property type="entry name" value="GH"/>
</dbReference>
<dbReference type="STRING" id="3750.A0A498JJQ2"/>
<dbReference type="Gene3D" id="3.20.20.80">
    <property type="entry name" value="Glycosidases"/>
    <property type="match status" value="1"/>
</dbReference>
<dbReference type="PANTHER" id="PTHR31352:SF7">
    <property type="entry name" value="BETA-AMYLASE"/>
    <property type="match status" value="1"/>
</dbReference>
<evidence type="ECO:0000256" key="4">
    <source>
        <dbReference type="RuleBase" id="RU000509"/>
    </source>
</evidence>
<dbReference type="GO" id="GO:0016161">
    <property type="term" value="F:beta-amylase activity"/>
    <property type="evidence" value="ECO:0007669"/>
    <property type="project" value="UniProtKB-EC"/>
</dbReference>
<dbReference type="PANTHER" id="PTHR31352">
    <property type="entry name" value="BETA-AMYLASE 1, CHLOROPLASTIC"/>
    <property type="match status" value="1"/>
</dbReference>
<feature type="region of interest" description="Disordered" evidence="5">
    <location>
        <begin position="1"/>
        <end position="21"/>
    </location>
</feature>
<accession>A0A498JJQ2</accession>
<sequence>MAIASPSPPTFSASFCRTRTEPPSTFTRIPSIFSRAHRPKPHPLTRRLALSARLNSSISSAAGGSVSPDNGDLQYELFHGFSQQRRRRGSPVFVTLPVDSVGSRGAVRRPKAMVQSLKALAAAGVEGVVMEVWWGLVERDQPMLYNWEGYLEIVSLARRCGLKVRAVLAFHQCGTGPEDSHWLVLYLFSQVSINLI</sequence>
<evidence type="ECO:0000256" key="5">
    <source>
        <dbReference type="SAM" id="MobiDB-lite"/>
    </source>
</evidence>
<keyword evidence="4" id="KW-0378">Hydrolase</keyword>
<comment type="catalytic activity">
    <reaction evidence="4">
        <text>Hydrolysis of (1-&gt;4)-alpha-D-glucosidic linkages in polysaccharides so as to remove successive maltose units from the non-reducing ends of the chains.</text>
        <dbReference type="EC" id="3.2.1.2"/>
    </reaction>
</comment>
<gene>
    <name evidence="6" type="ORF">DVH24_008280</name>
</gene>
<proteinExistence type="inferred from homology"/>
<dbReference type="InterPro" id="IPR001554">
    <property type="entry name" value="Glyco_hydro_14"/>
</dbReference>
<dbReference type="AlphaFoldDB" id="A0A498JJQ2"/>
<evidence type="ECO:0000313" key="7">
    <source>
        <dbReference type="Proteomes" id="UP000290289"/>
    </source>
</evidence>
<dbReference type="SUPFAM" id="SSF51445">
    <property type="entry name" value="(Trans)glycosidases"/>
    <property type="match status" value="1"/>
</dbReference>
<dbReference type="EC" id="3.2.1.2" evidence="4"/>
<keyword evidence="2 4" id="KW-0119">Carbohydrate metabolism</keyword>
<evidence type="ECO:0000313" key="6">
    <source>
        <dbReference type="EMBL" id="RXH95780.1"/>
    </source>
</evidence>
<protein>
    <recommendedName>
        <fullName evidence="4">Beta-amylase</fullName>
        <ecNumber evidence="4">3.2.1.2</ecNumber>
    </recommendedName>
</protein>
<dbReference type="Pfam" id="PF01373">
    <property type="entry name" value="Glyco_hydro_14"/>
    <property type="match status" value="1"/>
</dbReference>
<comment type="similarity">
    <text evidence="1 4">Belongs to the glycosyl hydrolase 14 family.</text>
</comment>
<comment type="caution">
    <text evidence="6">The sequence shown here is derived from an EMBL/GenBank/DDBJ whole genome shotgun (WGS) entry which is preliminary data.</text>
</comment>
<dbReference type="EMBL" id="RDQH01000332">
    <property type="protein sequence ID" value="RXH95780.1"/>
    <property type="molecule type" value="Genomic_DNA"/>
</dbReference>
<evidence type="ECO:0000256" key="1">
    <source>
        <dbReference type="ARBA" id="ARBA00005652"/>
    </source>
</evidence>
<keyword evidence="4" id="KW-0326">Glycosidase</keyword>
<evidence type="ECO:0000256" key="2">
    <source>
        <dbReference type="ARBA" id="ARBA00023277"/>
    </source>
</evidence>
<dbReference type="GO" id="GO:0000272">
    <property type="term" value="P:polysaccharide catabolic process"/>
    <property type="evidence" value="ECO:0007669"/>
    <property type="project" value="UniProtKB-KW"/>
</dbReference>
<organism evidence="6 7">
    <name type="scientific">Malus domestica</name>
    <name type="common">Apple</name>
    <name type="synonym">Pyrus malus</name>
    <dbReference type="NCBI Taxonomy" id="3750"/>
    <lineage>
        <taxon>Eukaryota</taxon>
        <taxon>Viridiplantae</taxon>
        <taxon>Streptophyta</taxon>
        <taxon>Embryophyta</taxon>
        <taxon>Tracheophyta</taxon>
        <taxon>Spermatophyta</taxon>
        <taxon>Magnoliopsida</taxon>
        <taxon>eudicotyledons</taxon>
        <taxon>Gunneridae</taxon>
        <taxon>Pentapetalae</taxon>
        <taxon>rosids</taxon>
        <taxon>fabids</taxon>
        <taxon>Rosales</taxon>
        <taxon>Rosaceae</taxon>
        <taxon>Amygdaloideae</taxon>
        <taxon>Maleae</taxon>
        <taxon>Malus</taxon>
    </lineage>
</organism>
<dbReference type="Proteomes" id="UP000290289">
    <property type="component" value="Chromosome 6"/>
</dbReference>
<keyword evidence="7" id="KW-1185">Reference proteome</keyword>